<dbReference type="GO" id="GO:0005829">
    <property type="term" value="C:cytosol"/>
    <property type="evidence" value="ECO:0007669"/>
    <property type="project" value="TreeGrafter"/>
</dbReference>
<keyword evidence="3" id="KW-0694">RNA-binding</keyword>
<reference evidence="7" key="1">
    <citation type="submission" date="2018-06" db="EMBL/GenBank/DDBJ databases">
        <authorList>
            <person name="Zhirakovskaya E."/>
        </authorList>
    </citation>
    <scope>NUCLEOTIDE SEQUENCE</scope>
</reference>
<dbReference type="GO" id="GO:0031564">
    <property type="term" value="P:transcription antitermination"/>
    <property type="evidence" value="ECO:0007669"/>
    <property type="project" value="UniProtKB-KW"/>
</dbReference>
<dbReference type="GO" id="GO:0006353">
    <property type="term" value="P:DNA-templated transcription termination"/>
    <property type="evidence" value="ECO:0007669"/>
    <property type="project" value="InterPro"/>
</dbReference>
<dbReference type="GO" id="GO:0003723">
    <property type="term" value="F:RNA binding"/>
    <property type="evidence" value="ECO:0007669"/>
    <property type="project" value="UniProtKB-KW"/>
</dbReference>
<dbReference type="AlphaFoldDB" id="A0A3B0ZZ45"/>
<dbReference type="HAMAP" id="MF_00073">
    <property type="entry name" value="NusB"/>
    <property type="match status" value="1"/>
</dbReference>
<dbReference type="EMBL" id="UOFS01000013">
    <property type="protein sequence ID" value="VAW92647.1"/>
    <property type="molecule type" value="Genomic_DNA"/>
</dbReference>
<name>A0A3B0ZZ45_9ZZZZ</name>
<dbReference type="InterPro" id="IPR035926">
    <property type="entry name" value="NusB-like_sf"/>
</dbReference>
<keyword evidence="4" id="KW-0805">Transcription regulation</keyword>
<dbReference type="Gene3D" id="1.10.940.10">
    <property type="entry name" value="NusB-like"/>
    <property type="match status" value="1"/>
</dbReference>
<dbReference type="NCBIfam" id="TIGR01951">
    <property type="entry name" value="nusB"/>
    <property type="match status" value="1"/>
</dbReference>
<dbReference type="PANTHER" id="PTHR11078">
    <property type="entry name" value="N UTILIZATION SUBSTANCE PROTEIN B-RELATED"/>
    <property type="match status" value="1"/>
</dbReference>
<feature type="domain" description="NusB/RsmB/TIM44" evidence="6">
    <location>
        <begin position="7"/>
        <end position="130"/>
    </location>
</feature>
<dbReference type="Pfam" id="PF01029">
    <property type="entry name" value="NusB"/>
    <property type="match status" value="1"/>
</dbReference>
<dbReference type="SUPFAM" id="SSF48013">
    <property type="entry name" value="NusB-like"/>
    <property type="match status" value="1"/>
</dbReference>
<evidence type="ECO:0000256" key="2">
    <source>
        <dbReference type="ARBA" id="ARBA00022814"/>
    </source>
</evidence>
<dbReference type="PANTHER" id="PTHR11078:SF3">
    <property type="entry name" value="ANTITERMINATION NUSB DOMAIN-CONTAINING PROTEIN"/>
    <property type="match status" value="1"/>
</dbReference>
<evidence type="ECO:0000256" key="1">
    <source>
        <dbReference type="ARBA" id="ARBA00005952"/>
    </source>
</evidence>
<comment type="similarity">
    <text evidence="1">Belongs to the NusB family.</text>
</comment>
<organism evidence="7">
    <name type="scientific">hydrothermal vent metagenome</name>
    <dbReference type="NCBI Taxonomy" id="652676"/>
    <lineage>
        <taxon>unclassified sequences</taxon>
        <taxon>metagenomes</taxon>
        <taxon>ecological metagenomes</taxon>
    </lineage>
</organism>
<gene>
    <name evidence="7" type="ORF">MNBD_GAMMA22-463</name>
</gene>
<evidence type="ECO:0000256" key="4">
    <source>
        <dbReference type="ARBA" id="ARBA00023015"/>
    </source>
</evidence>
<evidence type="ECO:0000256" key="5">
    <source>
        <dbReference type="ARBA" id="ARBA00023163"/>
    </source>
</evidence>
<evidence type="ECO:0000313" key="7">
    <source>
        <dbReference type="EMBL" id="VAW92647.1"/>
    </source>
</evidence>
<keyword evidence="5" id="KW-0804">Transcription</keyword>
<evidence type="ECO:0000259" key="6">
    <source>
        <dbReference type="Pfam" id="PF01029"/>
    </source>
</evidence>
<evidence type="ECO:0000256" key="3">
    <source>
        <dbReference type="ARBA" id="ARBA00022884"/>
    </source>
</evidence>
<proteinExistence type="inferred from homology"/>
<keyword evidence="2" id="KW-0889">Transcription antitermination</keyword>
<accession>A0A3B0ZZ45</accession>
<protein>
    <submittedName>
        <fullName evidence="7">Transcription termination protein NusB</fullName>
    </submittedName>
</protein>
<dbReference type="InterPro" id="IPR011605">
    <property type="entry name" value="NusB_fam"/>
</dbReference>
<sequence length="146" mass="16853">MSNKRSRARRYVVQALYQWQLSGLDIDDIKKQFYEEHNFKKIDAAFFDEVIFKVPSLVTELESKIVPYLSRSYSDIDPIEKGILLLGCYELSYRPDVPYRAVINEAIELAKTFGADDAHKFINGVLDKIALSEREVEVKTRAKKSS</sequence>
<dbReference type="InterPro" id="IPR006027">
    <property type="entry name" value="NusB_RsmB_TIM44"/>
</dbReference>